<evidence type="ECO:0000256" key="1">
    <source>
        <dbReference type="SAM" id="MobiDB-lite"/>
    </source>
</evidence>
<dbReference type="Pfam" id="PF20373">
    <property type="entry name" value="DUF6668"/>
    <property type="match status" value="1"/>
</dbReference>
<keyword evidence="3" id="KW-1185">Reference proteome</keyword>
<evidence type="ECO:0000313" key="3">
    <source>
        <dbReference type="Proteomes" id="UP001596242"/>
    </source>
</evidence>
<dbReference type="EMBL" id="JBHSPT010000080">
    <property type="protein sequence ID" value="MFC6059276.1"/>
    <property type="molecule type" value="Genomic_DNA"/>
</dbReference>
<gene>
    <name evidence="2" type="ORF">ACFP50_28855</name>
</gene>
<accession>A0ABW1M7F6</accession>
<evidence type="ECO:0000313" key="2">
    <source>
        <dbReference type="EMBL" id="MFC6059276.1"/>
    </source>
</evidence>
<dbReference type="Proteomes" id="UP001596242">
    <property type="component" value="Unassembled WGS sequence"/>
</dbReference>
<comment type="caution">
    <text evidence="2">The sequence shown here is derived from an EMBL/GenBank/DDBJ whole genome shotgun (WGS) entry which is preliminary data.</text>
</comment>
<dbReference type="InterPro" id="IPR046609">
    <property type="entry name" value="DUF6668"/>
</dbReference>
<sequence>MRTGMRQGPEIWIRGPVGVPEPGPPKPSHARAAARRFSRVGTHGGAGVSTLAAVHGGHDSGRVWPGPGDPRSVLLVARTHASGLETVVPAVEMFRRGDVPYGLDLDAVVLVADAPGRLPRPLSQRIRRIESVIDVYRVPWVPEWRLGNLGDRLPREAGPLARLTGSAG</sequence>
<organism evidence="2 3">
    <name type="scientific">Streptomyces pratens</name>
    <dbReference type="NCBI Taxonomy" id="887456"/>
    <lineage>
        <taxon>Bacteria</taxon>
        <taxon>Bacillati</taxon>
        <taxon>Actinomycetota</taxon>
        <taxon>Actinomycetes</taxon>
        <taxon>Kitasatosporales</taxon>
        <taxon>Streptomycetaceae</taxon>
        <taxon>Streptomyces</taxon>
    </lineage>
</organism>
<proteinExistence type="predicted"/>
<dbReference type="RefSeq" id="WP_386403305.1">
    <property type="nucleotide sequence ID" value="NZ_JBHSPT010000080.1"/>
</dbReference>
<feature type="region of interest" description="Disordered" evidence="1">
    <location>
        <begin position="1"/>
        <end position="30"/>
    </location>
</feature>
<name>A0ABW1M7F6_9ACTN</name>
<protein>
    <submittedName>
        <fullName evidence="2">DUF6668 family protein</fullName>
    </submittedName>
</protein>
<reference evidence="3" key="1">
    <citation type="journal article" date="2019" name="Int. J. Syst. Evol. Microbiol.">
        <title>The Global Catalogue of Microorganisms (GCM) 10K type strain sequencing project: providing services to taxonomists for standard genome sequencing and annotation.</title>
        <authorList>
            <consortium name="The Broad Institute Genomics Platform"/>
            <consortium name="The Broad Institute Genome Sequencing Center for Infectious Disease"/>
            <person name="Wu L."/>
            <person name="Ma J."/>
        </authorList>
    </citation>
    <scope>NUCLEOTIDE SEQUENCE [LARGE SCALE GENOMIC DNA]</scope>
    <source>
        <strain evidence="3">JCM 12763</strain>
    </source>
</reference>